<evidence type="ECO:0000256" key="6">
    <source>
        <dbReference type="ARBA" id="ARBA00011757"/>
    </source>
</evidence>
<comment type="catalytic activity">
    <reaction evidence="1">
        <text>Exonucleolytic cleavage of poly(A) to 5'-AMP.</text>
        <dbReference type="EC" id="3.1.13.4"/>
    </reaction>
</comment>
<reference evidence="19" key="2">
    <citation type="submission" date="2018-10" db="UniProtKB">
        <authorList>
            <consortium name="EnsemblPlants"/>
        </authorList>
    </citation>
    <scope>IDENTIFICATION</scope>
</reference>
<gene>
    <name evidence="19" type="primary">LOC123152252</name>
</gene>
<protein>
    <recommendedName>
        <fullName evidence="7">poly(A)-specific ribonuclease</fullName>
        <ecNumber evidence="7">3.1.13.4</ecNumber>
    </recommendedName>
</protein>
<evidence type="ECO:0000256" key="18">
    <source>
        <dbReference type="SAM" id="MobiDB-lite"/>
    </source>
</evidence>
<evidence type="ECO:0000256" key="17">
    <source>
        <dbReference type="ARBA" id="ARBA00025148"/>
    </source>
</evidence>
<evidence type="ECO:0000313" key="20">
    <source>
        <dbReference type="Proteomes" id="UP000019116"/>
    </source>
</evidence>
<dbReference type="PANTHER" id="PTHR10797">
    <property type="entry name" value="CCR4-NOT TRANSCRIPTION COMPLEX SUBUNIT"/>
    <property type="match status" value="1"/>
</dbReference>
<dbReference type="EC" id="3.1.13.4" evidence="7"/>
<keyword evidence="12" id="KW-0269">Exonuclease</keyword>
<dbReference type="OrthoDB" id="696953at2759"/>
<dbReference type="InterPro" id="IPR006941">
    <property type="entry name" value="RNase_CAF1"/>
</dbReference>
<keyword evidence="15" id="KW-0804">Transcription</keyword>
<keyword evidence="20" id="KW-1185">Reference proteome</keyword>
<dbReference type="RefSeq" id="XP_044427779.1">
    <property type="nucleotide sequence ID" value="XM_044571844.1"/>
</dbReference>
<reference evidence="19" key="1">
    <citation type="submission" date="2018-08" db="EMBL/GenBank/DDBJ databases">
        <authorList>
            <person name="Rossello M."/>
        </authorList>
    </citation>
    <scope>NUCLEOTIDE SEQUENCE [LARGE SCALE GENOMIC DNA]</scope>
    <source>
        <strain evidence="19">cv. Chinese Spring</strain>
    </source>
</reference>
<evidence type="ECO:0000256" key="3">
    <source>
        <dbReference type="ARBA" id="ARBA00004123"/>
    </source>
</evidence>
<dbReference type="InterPro" id="IPR012337">
    <property type="entry name" value="RNaseH-like_sf"/>
</dbReference>
<evidence type="ECO:0000256" key="2">
    <source>
        <dbReference type="ARBA" id="ARBA00001968"/>
    </source>
</evidence>
<dbReference type="Gramene" id="TraesCLE_scaffold_039760_01G000100.1">
    <property type="protein sequence ID" value="TraesCLE_scaffold_039760_01G000100.1"/>
    <property type="gene ID" value="TraesCLE_scaffold_039760_01G000100"/>
</dbReference>
<comment type="subcellular location">
    <subcellularLocation>
        <location evidence="4">Cytoplasm</location>
    </subcellularLocation>
    <subcellularLocation>
        <location evidence="3">Nucleus</location>
    </subcellularLocation>
</comment>
<evidence type="ECO:0000256" key="11">
    <source>
        <dbReference type="ARBA" id="ARBA00022801"/>
    </source>
</evidence>
<keyword evidence="9" id="KW-0540">Nuclease</keyword>
<evidence type="ECO:0000256" key="14">
    <source>
        <dbReference type="ARBA" id="ARBA00023015"/>
    </source>
</evidence>
<evidence type="ECO:0000256" key="9">
    <source>
        <dbReference type="ARBA" id="ARBA00022722"/>
    </source>
</evidence>
<dbReference type="OMA" id="WNQADET"/>
<dbReference type="GO" id="GO:0003723">
    <property type="term" value="F:RNA binding"/>
    <property type="evidence" value="ECO:0007669"/>
    <property type="project" value="UniProtKB-KW"/>
</dbReference>
<dbReference type="Gene3D" id="3.30.420.10">
    <property type="entry name" value="Ribonuclease H-like superfamily/Ribonuclease H"/>
    <property type="match status" value="1"/>
</dbReference>
<comment type="cofactor">
    <cofactor evidence="2">
        <name>a divalent metal cation</name>
        <dbReference type="ChEBI" id="CHEBI:60240"/>
    </cofactor>
</comment>
<evidence type="ECO:0000256" key="10">
    <source>
        <dbReference type="ARBA" id="ARBA00022723"/>
    </source>
</evidence>
<dbReference type="GO" id="GO:0000288">
    <property type="term" value="P:nuclear-transcribed mRNA catabolic process, deadenylation-dependent decay"/>
    <property type="evidence" value="ECO:0000318"/>
    <property type="project" value="GO_Central"/>
</dbReference>
<comment type="function">
    <text evidence="17">Ubiquitous transcription factor required for a diverse set of processes. It is a component of the CCR4 complex involved in the control of gene expression.</text>
</comment>
<keyword evidence="11" id="KW-0378">Hydrolase</keyword>
<keyword evidence="10" id="KW-0479">Metal-binding</keyword>
<accession>A0A3B6R8I9</accession>
<dbReference type="InterPro" id="IPR039637">
    <property type="entry name" value="CNOT7/CNOT8/Pop2"/>
</dbReference>
<evidence type="ECO:0000256" key="12">
    <source>
        <dbReference type="ARBA" id="ARBA00022839"/>
    </source>
</evidence>
<evidence type="ECO:0000256" key="4">
    <source>
        <dbReference type="ARBA" id="ARBA00004496"/>
    </source>
</evidence>
<dbReference type="SUPFAM" id="SSF53098">
    <property type="entry name" value="Ribonuclease H-like"/>
    <property type="match status" value="1"/>
</dbReference>
<keyword evidence="8" id="KW-0963">Cytoplasm</keyword>
<dbReference type="Gramene" id="TraesWEE_scaffold_065280_01G000100.1">
    <property type="protein sequence ID" value="TraesWEE_scaffold_065280_01G000100.1"/>
    <property type="gene ID" value="TraesWEE_scaffold_065280_01G000100"/>
</dbReference>
<evidence type="ECO:0000256" key="1">
    <source>
        <dbReference type="ARBA" id="ARBA00001663"/>
    </source>
</evidence>
<dbReference type="GO" id="GO:0004535">
    <property type="term" value="F:poly(A)-specific ribonuclease activity"/>
    <property type="evidence" value="ECO:0000318"/>
    <property type="project" value="GO_Central"/>
</dbReference>
<dbReference type="Gramene" id="TraesCAD_scaffold_023266_01G000100.1">
    <property type="protein sequence ID" value="TraesCAD_scaffold_023266_01G000100.1"/>
    <property type="gene ID" value="TraesCAD_scaffold_023266_01G000100"/>
</dbReference>
<evidence type="ECO:0000256" key="13">
    <source>
        <dbReference type="ARBA" id="ARBA00022884"/>
    </source>
</evidence>
<dbReference type="GO" id="GO:0046872">
    <property type="term" value="F:metal ion binding"/>
    <property type="evidence" value="ECO:0007669"/>
    <property type="project" value="UniProtKB-KW"/>
</dbReference>
<feature type="compositionally biased region" description="Basic residues" evidence="18">
    <location>
        <begin position="81"/>
        <end position="92"/>
    </location>
</feature>
<evidence type="ECO:0000256" key="16">
    <source>
        <dbReference type="ARBA" id="ARBA00023242"/>
    </source>
</evidence>
<keyword evidence="14" id="KW-0805">Transcription regulation</keyword>
<evidence type="ECO:0000256" key="5">
    <source>
        <dbReference type="ARBA" id="ARBA00008372"/>
    </source>
</evidence>
<evidence type="ECO:0000256" key="8">
    <source>
        <dbReference type="ARBA" id="ARBA00022490"/>
    </source>
</evidence>
<feature type="region of interest" description="Disordered" evidence="18">
    <location>
        <begin position="81"/>
        <end position="108"/>
    </location>
</feature>
<dbReference type="EnsemblPlants" id="TraesCS7A02G082100.1">
    <property type="protein sequence ID" value="TraesCS7A02G082100.1.cds1"/>
    <property type="gene ID" value="TraesCS7A02G082100"/>
</dbReference>
<evidence type="ECO:0000313" key="19">
    <source>
        <dbReference type="EnsemblPlants" id="TraesCS7A02G082100.1.cds1"/>
    </source>
</evidence>
<proteinExistence type="inferred from homology"/>
<sequence>MALSGDGGPVLLHPPSALHHHAVYPGPAHHHHPGMVWNPFQPTYDQQHLLPMPMPMPGPMMVHMQPPPVDRFAFAFDAHANAHRRRRRRGGRGSRTPSPPSSPVGQPAFARHVHCAPQPPAEVEVPAVWEWNQADETTPLLPPPHPVVTIDTEFPGTLHSSATPFYPRGPYEVEVRDVWKWNLVREMEAITALLPTHPVVTIDTEFPGVVHDSATPRAKRSPKEAYALVRSNVDHLKHLLQLGLTLSGPGGSHPVVWQFNFRGFDEKRDPHAPESIAMLKAHGMDFARLNQDGIDPGDFTDEFMRSGLNHRRPRRGRSAPEPLTWVAFSGSYDFAYLAKMLFRRGNRRLPQKLEDFRRRVELLFGPWVLDAKYIAKTCSRLGGLELVAGDLGVQRRAGVAHNAGSDSLLTADLMHAIVLPLDYDVRKIHGGKIDGLV</sequence>
<dbReference type="Gramene" id="TraesROB_scaffold_024816_01G000600.1">
    <property type="protein sequence ID" value="TraesROB_scaffold_024816_01G000600.1"/>
    <property type="gene ID" value="TraesROB_scaffold_024816_01G000600"/>
</dbReference>
<comment type="similarity">
    <text evidence="5">Belongs to the CAF1 family.</text>
</comment>
<dbReference type="STRING" id="4565.A0A3B6R8I9"/>
<dbReference type="Gramene" id="TraesCS7A03G0193200.1">
    <property type="protein sequence ID" value="TraesCS7A03G0193200.1.CDS1"/>
    <property type="gene ID" value="TraesCS7A03G0193200"/>
</dbReference>
<dbReference type="AlphaFoldDB" id="A0A3B6R8I9"/>
<comment type="subunit">
    <text evidence="6">Component of the CCR4-NOT complex, at least composed of CRR4 and CAF1 proteins.</text>
</comment>
<dbReference type="SMR" id="A0A3B6R8I9"/>
<evidence type="ECO:0000256" key="15">
    <source>
        <dbReference type="ARBA" id="ARBA00023163"/>
    </source>
</evidence>
<dbReference type="Gramene" id="TraesCS7A02G082100.1">
    <property type="protein sequence ID" value="TraesCS7A02G082100.1.cds1"/>
    <property type="gene ID" value="TraesCS7A02G082100"/>
</dbReference>
<dbReference type="Pfam" id="PF04857">
    <property type="entry name" value="CAF1"/>
    <property type="match status" value="1"/>
</dbReference>
<keyword evidence="13" id="KW-0694">RNA-binding</keyword>
<organism evidence="19">
    <name type="scientific">Triticum aestivum</name>
    <name type="common">Wheat</name>
    <dbReference type="NCBI Taxonomy" id="4565"/>
    <lineage>
        <taxon>Eukaryota</taxon>
        <taxon>Viridiplantae</taxon>
        <taxon>Streptophyta</taxon>
        <taxon>Embryophyta</taxon>
        <taxon>Tracheophyta</taxon>
        <taxon>Spermatophyta</taxon>
        <taxon>Magnoliopsida</taxon>
        <taxon>Liliopsida</taxon>
        <taxon>Poales</taxon>
        <taxon>Poaceae</taxon>
        <taxon>BOP clade</taxon>
        <taxon>Pooideae</taxon>
        <taxon>Triticodae</taxon>
        <taxon>Triticeae</taxon>
        <taxon>Triticinae</taxon>
        <taxon>Triticum</taxon>
    </lineage>
</organism>
<name>A0A3B6R8I9_WHEAT</name>
<dbReference type="GeneID" id="123152252"/>
<evidence type="ECO:0000256" key="7">
    <source>
        <dbReference type="ARBA" id="ARBA00012161"/>
    </source>
</evidence>
<dbReference type="GO" id="GO:0005634">
    <property type="term" value="C:nucleus"/>
    <property type="evidence" value="ECO:0007669"/>
    <property type="project" value="UniProtKB-SubCell"/>
</dbReference>
<dbReference type="Proteomes" id="UP000019116">
    <property type="component" value="Chromosome 7A"/>
</dbReference>
<dbReference type="Gramene" id="TraesARI7A03G03796290.1">
    <property type="protein sequence ID" value="TraesARI7A03G03796290.1.CDS1"/>
    <property type="gene ID" value="TraesARI7A03G03796290"/>
</dbReference>
<keyword evidence="16" id="KW-0539">Nucleus</keyword>
<dbReference type="GO" id="GO:0000932">
    <property type="term" value="C:P-body"/>
    <property type="evidence" value="ECO:0000318"/>
    <property type="project" value="GO_Central"/>
</dbReference>
<dbReference type="InterPro" id="IPR036397">
    <property type="entry name" value="RNaseH_sf"/>
</dbReference>
<dbReference type="GO" id="GO:0030015">
    <property type="term" value="C:CCR4-NOT core complex"/>
    <property type="evidence" value="ECO:0000318"/>
    <property type="project" value="GO_Central"/>
</dbReference>